<dbReference type="RefSeq" id="XP_053580012.1">
    <property type="nucleotide sequence ID" value="XM_053736446.1"/>
</dbReference>
<protein>
    <submittedName>
        <fullName evidence="1">Uncharacterized protein</fullName>
    </submittedName>
</protein>
<gene>
    <name evidence="1" type="ORF">GCK72_025689</name>
</gene>
<dbReference type="EMBL" id="WUAV01000006">
    <property type="protein sequence ID" value="KAF1749222.1"/>
    <property type="molecule type" value="Genomic_DNA"/>
</dbReference>
<dbReference type="Proteomes" id="UP000483820">
    <property type="component" value="Chromosome X"/>
</dbReference>
<evidence type="ECO:0000313" key="2">
    <source>
        <dbReference type="Proteomes" id="UP000483820"/>
    </source>
</evidence>
<dbReference type="AlphaFoldDB" id="A0A6A5G3E3"/>
<dbReference type="CTD" id="78777943"/>
<reference evidence="1 2" key="1">
    <citation type="submission" date="2019-12" db="EMBL/GenBank/DDBJ databases">
        <title>Chromosome-level assembly of the Caenorhabditis remanei genome.</title>
        <authorList>
            <person name="Teterina A.A."/>
            <person name="Willis J.H."/>
            <person name="Phillips P.C."/>
        </authorList>
    </citation>
    <scope>NUCLEOTIDE SEQUENCE [LARGE SCALE GENOMIC DNA]</scope>
    <source>
        <strain evidence="1 2">PX506</strain>
        <tissue evidence="1">Whole organism</tissue>
    </source>
</reference>
<evidence type="ECO:0000313" key="1">
    <source>
        <dbReference type="EMBL" id="KAF1749222.1"/>
    </source>
</evidence>
<dbReference type="KEGG" id="crq:GCK72_025689"/>
<accession>A0A6A5G3E3</accession>
<proteinExistence type="predicted"/>
<sequence>MPLPKSNFKRAFDRYDYGGVFEFGQAPFKPGRFMYDRDPYFEDPDARYFDPAQLKHEYLGFHKKREPMERPWYCRGLFNYIVRFSYECPDIYNGYY</sequence>
<organism evidence="1 2">
    <name type="scientific">Caenorhabditis remanei</name>
    <name type="common">Caenorhabditis vulgaris</name>
    <dbReference type="NCBI Taxonomy" id="31234"/>
    <lineage>
        <taxon>Eukaryota</taxon>
        <taxon>Metazoa</taxon>
        <taxon>Ecdysozoa</taxon>
        <taxon>Nematoda</taxon>
        <taxon>Chromadorea</taxon>
        <taxon>Rhabditida</taxon>
        <taxon>Rhabditina</taxon>
        <taxon>Rhabditomorpha</taxon>
        <taxon>Rhabditoidea</taxon>
        <taxon>Rhabditidae</taxon>
        <taxon>Peloderinae</taxon>
        <taxon>Caenorhabditis</taxon>
    </lineage>
</organism>
<comment type="caution">
    <text evidence="1">The sequence shown here is derived from an EMBL/GenBank/DDBJ whole genome shotgun (WGS) entry which is preliminary data.</text>
</comment>
<name>A0A6A5G3E3_CAERE</name>
<dbReference type="GeneID" id="78777943"/>